<organism evidence="1 2">
    <name type="scientific">Pukyongia salina</name>
    <dbReference type="NCBI Taxonomy" id="2094025"/>
    <lineage>
        <taxon>Bacteria</taxon>
        <taxon>Pseudomonadati</taxon>
        <taxon>Bacteroidota</taxon>
        <taxon>Flavobacteriia</taxon>
        <taxon>Flavobacteriales</taxon>
        <taxon>Flavobacteriaceae</taxon>
        <taxon>Pukyongia</taxon>
    </lineage>
</organism>
<name>A0A2S0HVZ7_9FLAO</name>
<dbReference type="Proteomes" id="UP000238442">
    <property type="component" value="Chromosome"/>
</dbReference>
<reference evidence="1 2" key="1">
    <citation type="submission" date="2018-02" db="EMBL/GenBank/DDBJ databases">
        <title>Genomic analysis of the strain RR4-38 isolated from a seawater recirculating aquaculture system.</title>
        <authorList>
            <person name="Kim Y.-S."/>
            <person name="Jang Y.H."/>
            <person name="Kim K.-H."/>
        </authorList>
    </citation>
    <scope>NUCLEOTIDE SEQUENCE [LARGE SCALE GENOMIC DNA]</scope>
    <source>
        <strain evidence="1 2">RR4-38</strain>
    </source>
</reference>
<dbReference type="OrthoDB" id="1162264at2"/>
<dbReference type="EMBL" id="CP027062">
    <property type="protein sequence ID" value="AVI50800.1"/>
    <property type="molecule type" value="Genomic_DNA"/>
</dbReference>
<sequence>MRVLKIFSTFLGVLLISCGSTTRTISESTTEEAASNSVIINDMTEEGFFSGTIVYSDKEGDCAYVIEVDSEDHSYMLDPINLDTSFMKDGEKVWFKFNGLRMMNRCDKANPVSIVEMKKKEE</sequence>
<keyword evidence="2" id="KW-1185">Reference proteome</keyword>
<evidence type="ECO:0000313" key="1">
    <source>
        <dbReference type="EMBL" id="AVI50800.1"/>
    </source>
</evidence>
<dbReference type="KEGG" id="aue:C5O00_06285"/>
<accession>A0A2S0HVZ7</accession>
<evidence type="ECO:0000313" key="2">
    <source>
        <dbReference type="Proteomes" id="UP000238442"/>
    </source>
</evidence>
<dbReference type="AlphaFoldDB" id="A0A2S0HVZ7"/>
<dbReference type="PROSITE" id="PS51257">
    <property type="entry name" value="PROKAR_LIPOPROTEIN"/>
    <property type="match status" value="1"/>
</dbReference>
<protein>
    <submittedName>
        <fullName evidence="1">Uncharacterized protein</fullName>
    </submittedName>
</protein>
<dbReference type="RefSeq" id="WP_105215910.1">
    <property type="nucleotide sequence ID" value="NZ_CP027062.1"/>
</dbReference>
<proteinExistence type="predicted"/>
<gene>
    <name evidence="1" type="ORF">C5O00_06285</name>
</gene>